<dbReference type="PANTHER" id="PTHR34822:SF1">
    <property type="entry name" value="GRPB FAMILY PROTEIN"/>
    <property type="match status" value="1"/>
</dbReference>
<dbReference type="InterPro" id="IPR007344">
    <property type="entry name" value="GrpB/CoaE"/>
</dbReference>
<keyword evidence="2" id="KW-1185">Reference proteome</keyword>
<dbReference type="GeneID" id="76201314"/>
<dbReference type="SUPFAM" id="SSF81301">
    <property type="entry name" value="Nucleotidyltransferase"/>
    <property type="match status" value="1"/>
</dbReference>
<reference evidence="1 2" key="1">
    <citation type="journal article" date="2019" name="Int. J. Syst. Evol. Microbiol.">
        <title>The Global Catalogue of Microorganisms (GCM) 10K type strain sequencing project: providing services to taxonomists for standard genome sequencing and annotation.</title>
        <authorList>
            <consortium name="The Broad Institute Genomics Platform"/>
            <consortium name="The Broad Institute Genome Sequencing Center for Infectious Disease"/>
            <person name="Wu L."/>
            <person name="Ma J."/>
        </authorList>
    </citation>
    <scope>NUCLEOTIDE SEQUENCE [LARGE SCALE GENOMIC DNA]</scope>
    <source>
        <strain evidence="1 2">RDMS1</strain>
    </source>
</reference>
<accession>A0ABD5YQJ8</accession>
<dbReference type="RefSeq" id="WP_264555573.1">
    <property type="nucleotide sequence ID" value="NZ_CP109979.1"/>
</dbReference>
<proteinExistence type="predicted"/>
<dbReference type="Pfam" id="PF04229">
    <property type="entry name" value="GrpB"/>
    <property type="match status" value="1"/>
</dbReference>
<dbReference type="AlphaFoldDB" id="A0ABD5YQJ8"/>
<protein>
    <submittedName>
        <fullName evidence="1">GrpB family protein</fullName>
    </submittedName>
</protein>
<organism evidence="1 2">
    <name type="scientific">Halocatena marina</name>
    <dbReference type="NCBI Taxonomy" id="2934937"/>
    <lineage>
        <taxon>Archaea</taxon>
        <taxon>Methanobacteriati</taxon>
        <taxon>Methanobacteriota</taxon>
        <taxon>Stenosarchaea group</taxon>
        <taxon>Halobacteria</taxon>
        <taxon>Halobacteriales</taxon>
        <taxon>Natronomonadaceae</taxon>
        <taxon>Halocatena</taxon>
    </lineage>
</organism>
<evidence type="ECO:0000313" key="2">
    <source>
        <dbReference type="Proteomes" id="UP001596417"/>
    </source>
</evidence>
<sequence length="186" mass="21373">MVDVDDDPIELVSSNYEEWCEQFTGERDRIRTALSTHALDAHIERIEHVGSTAVPDLAAKDIVDLDIVVSDRAVSDASLALEAEWGGKRVKNSDQWQPVFRVENGQRFNDHVFAVSSDRWKISVVTRDVLRMYPDLCREYEELKRDLSDTHDDLSAYSKGKTQFIRRVLDTARKEDLPYEFTVPSL</sequence>
<dbReference type="InterPro" id="IPR043519">
    <property type="entry name" value="NT_sf"/>
</dbReference>
<dbReference type="Proteomes" id="UP001596417">
    <property type="component" value="Unassembled WGS sequence"/>
</dbReference>
<gene>
    <name evidence="1" type="ORF">ACFQL7_18390</name>
</gene>
<comment type="caution">
    <text evidence="1">The sequence shown here is derived from an EMBL/GenBank/DDBJ whole genome shotgun (WGS) entry which is preliminary data.</text>
</comment>
<dbReference type="Gene3D" id="3.30.460.10">
    <property type="entry name" value="Beta Polymerase, domain 2"/>
    <property type="match status" value="1"/>
</dbReference>
<dbReference type="EMBL" id="JBHTAX010000001">
    <property type="protein sequence ID" value="MFC7191570.1"/>
    <property type="molecule type" value="Genomic_DNA"/>
</dbReference>
<dbReference type="PANTHER" id="PTHR34822">
    <property type="entry name" value="GRPB DOMAIN PROTEIN (AFU_ORTHOLOGUE AFUA_1G01530)"/>
    <property type="match status" value="1"/>
</dbReference>
<name>A0ABD5YQJ8_9EURY</name>
<evidence type="ECO:0000313" key="1">
    <source>
        <dbReference type="EMBL" id="MFC7191570.1"/>
    </source>
</evidence>